<evidence type="ECO:0000313" key="3">
    <source>
        <dbReference type="EMBL" id="AEP95047.1"/>
    </source>
</evidence>
<dbReference type="InterPro" id="IPR000772">
    <property type="entry name" value="Ricin_B_lectin"/>
</dbReference>
<feature type="domain" description="Ricin B lectin" evidence="1">
    <location>
        <begin position="123"/>
        <end position="244"/>
    </location>
</feature>
<proteinExistence type="predicted"/>
<evidence type="ECO:0000313" key="2">
    <source>
        <dbReference type="EMBL" id="AEJ34188.1"/>
    </source>
</evidence>
<evidence type="ECO:0000313" key="5">
    <source>
        <dbReference type="EMBL" id="MBO3417998.1"/>
    </source>
</evidence>
<reference evidence="5 6" key="5">
    <citation type="submission" date="2020-12" db="EMBL/GenBank/DDBJ databases">
        <title>Comparative genomics of Clostridium perfringens reveals patterns of host-associated phylogenetic clades and virulence factors.</title>
        <authorList>
            <person name="Smith A.H."/>
            <person name="Geier R."/>
        </authorList>
    </citation>
    <scope>NUCLEOTIDE SEQUENCE [LARGE SCALE GENOMIC DNA]</scope>
    <source>
        <strain evidence="5 6">CHD15829P</strain>
    </source>
</reference>
<geneLocation type="plasmid" evidence="3">
    <name>pJIR3536</name>
</geneLocation>
<dbReference type="SMART" id="SM00458">
    <property type="entry name" value="RICIN"/>
    <property type="match status" value="2"/>
</dbReference>
<evidence type="ECO:0000313" key="4">
    <source>
        <dbReference type="EMBL" id="AFV15078.1"/>
    </source>
</evidence>
<dbReference type="EMBL" id="JN689219">
    <property type="protein sequence ID" value="AEP95047.1"/>
    <property type="molecule type" value="Genomic_DNA"/>
</dbReference>
<sequence>MYYDTYLRLGNIYGYDGGCKFKRGQYMYNVAEILENLTFTYGVDNFQIITHELLLPPTPMNVRFGHNEGIIGAKIEGTVHSNLGNRDFNDDLRFSGTRELYQFRIEKDGLYAQYKNQVKIPDGEYIIETAENINRVVATDRGMVRTQDYVGLNNQKFIFEYDNKRQAYKIKGNNGVLSLVGEDVKFFNDIEANHQFWYIENVQYGKYRLINASDVVKRLNLDDDNSNISIARNSNNFKQEFNIVKPNEKVSITDGEWKIVSKLNNKKVLNVHIGGSDPRNVTIWDDANVVQQKWKFEYDTSRNAFRIKSSYNNGSLAWNSPAGNNVHALGVGDTSNQYWILEYIGDGYYIFKNCRDLNMALDLYKSDTKNASNIQINRKHGGKNQMFKLVR</sequence>
<evidence type="ECO:0000259" key="1">
    <source>
        <dbReference type="SMART" id="SM00458"/>
    </source>
</evidence>
<organism evidence="2">
    <name type="scientific">Clostridium perfringens</name>
    <dbReference type="NCBI Taxonomy" id="1502"/>
    <lineage>
        <taxon>Bacteria</taxon>
        <taxon>Bacillati</taxon>
        <taxon>Bacillota</taxon>
        <taxon>Clostridia</taxon>
        <taxon>Eubacteriales</taxon>
        <taxon>Clostridiaceae</taxon>
        <taxon>Clostridium</taxon>
    </lineage>
</organism>
<reference evidence="3" key="2">
    <citation type="journal article" date="2011" name="MBio">
        <title>Necrotic Enteritis-Derived Clostridium perfringens Strain with Three Closely Related Independently Conjugative Toxin and Antibiotic Resistance Plasmids.</title>
        <authorList>
            <person name="Bannam T.L."/>
            <person name="Yan X.X."/>
            <person name="Harrison P.F."/>
            <person name="Seemann T."/>
            <person name="Keyburn A.L."/>
            <person name="Stubenrauch C."/>
            <person name="Weeramantri L.H."/>
            <person name="Cheung J.K."/>
            <person name="McClane B.A."/>
            <person name="Boyce J.D."/>
            <person name="Moore R.J."/>
            <person name="Rood J.I."/>
        </authorList>
    </citation>
    <scope>NUCLEOTIDE SEQUENCE</scope>
    <source>
        <strain evidence="3">EHE-NE18</strain>
        <plasmid evidence="3">pJIR3536</plasmid>
    </source>
</reference>
<dbReference type="EMBL" id="JAENRE010000013">
    <property type="protein sequence ID" value="MBO3417998.1"/>
    <property type="molecule type" value="Genomic_DNA"/>
</dbReference>
<dbReference type="Pfam" id="PF14200">
    <property type="entry name" value="RicinB_lectin_2"/>
    <property type="match status" value="1"/>
</dbReference>
<evidence type="ECO:0000313" key="6">
    <source>
        <dbReference type="Proteomes" id="UP000668358"/>
    </source>
</evidence>
<dbReference type="CDD" id="cd23445">
    <property type="entry name" value="beta-trefoil_Ricin_HA17-like"/>
    <property type="match status" value="1"/>
</dbReference>
<dbReference type="SUPFAM" id="SSF50370">
    <property type="entry name" value="Ricin B-like lectins"/>
    <property type="match status" value="2"/>
</dbReference>
<geneLocation type="plasmid" evidence="2">
    <name>pCP4netB</name>
</geneLocation>
<accession>F8UNI0</accession>
<feature type="domain" description="Ricin B lectin" evidence="1">
    <location>
        <begin position="254"/>
        <end position="390"/>
    </location>
</feature>
<geneLocation type="plasmid" evidence="4">
    <name>pNetB-NE10</name>
</geneLocation>
<dbReference type="PROSITE" id="PS50231">
    <property type="entry name" value="RICIN_B_LECTIN"/>
    <property type="match status" value="1"/>
</dbReference>
<reference evidence="4" key="4">
    <citation type="journal article" date="2012" name="PLoS ONE">
        <title>Sequence of Two Plasmids from Clostridium perfringens Chicken Necrotic Enteritis Isolates and Comparison with C. perfringens Conjugative Plasmids.</title>
        <authorList>
            <person name="Parreira V.R."/>
            <person name="Costa M."/>
            <person name="Eikmeyer F."/>
            <person name="Blom J."/>
            <person name="Prescott J.F."/>
        </authorList>
    </citation>
    <scope>NUCLEOTIDE SEQUENCE</scope>
    <source>
        <strain evidence="4">NE_10</strain>
        <plasmid evidence="4">pNetB-NE10</plasmid>
    </source>
</reference>
<gene>
    <name evidence="3" type="primary">netH</name>
    <name evidence="2" type="ORF">CP4_3450</name>
    <name evidence="5" type="ORF">JJB78_16130</name>
    <name evidence="4" type="ORF">pNetB-NE10_72</name>
    <name evidence="3" type="ORF">pNetB_00073</name>
</gene>
<dbReference type="EMBL" id="JQ655731">
    <property type="protein sequence ID" value="AFV15078.1"/>
    <property type="molecule type" value="Genomic_DNA"/>
</dbReference>
<reference evidence="2" key="1">
    <citation type="journal article" date="2010" name="PLoS ONE">
        <title>Identification of novel pathogenicity loci in Clostridium perfringens strains that cause avian necrotic enteritis.</title>
        <authorList>
            <person name="Lepp D."/>
            <person name="Roxas B."/>
            <person name="Parreira V.R."/>
            <person name="Marri P.R."/>
            <person name="Rosey E.L."/>
            <person name="Gong J."/>
            <person name="Songer J.G."/>
            <person name="Vedantam G."/>
            <person name="Prescott J.F."/>
        </authorList>
    </citation>
    <scope>NUCLEOTIDE SEQUENCE</scope>
    <source>
        <strain evidence="2">CP4</strain>
        <plasmid evidence="2">pCP4netB</plasmid>
    </source>
</reference>
<reference evidence="2" key="3">
    <citation type="submission" date="2011-04" db="EMBL/GenBank/DDBJ databases">
        <authorList>
            <person name="Lepp D."/>
            <person name="Roxas B."/>
            <person name="Parreira V.R."/>
            <person name="Marri P.R."/>
            <person name="Rosey E.L."/>
            <person name="Gong J."/>
            <person name="Songer J.G."/>
            <person name="Vedantam G."/>
            <person name="Prescott J.F."/>
        </authorList>
    </citation>
    <scope>NUCLEOTIDE SEQUENCE</scope>
    <source>
        <strain evidence="2">CP4</strain>
        <plasmid evidence="2">pCP4netB</plasmid>
    </source>
</reference>
<name>F8UNI0_CLOPF</name>
<protein>
    <submittedName>
        <fullName evidence="3">Putative carbohydrate binding protein NetH</fullName>
    </submittedName>
    <submittedName>
        <fullName evidence="5">RICIN domain-containing protein</fullName>
    </submittedName>
    <submittedName>
        <fullName evidence="2">Ricin-type beta-trefoil domain protein</fullName>
    </submittedName>
</protein>
<dbReference type="Gene3D" id="2.80.10.50">
    <property type="match status" value="2"/>
</dbReference>
<dbReference type="InterPro" id="IPR035992">
    <property type="entry name" value="Ricin_B-like_lectins"/>
</dbReference>
<dbReference type="Proteomes" id="UP000668358">
    <property type="component" value="Unassembled WGS sequence"/>
</dbReference>
<dbReference type="RefSeq" id="WP_015141791.1">
    <property type="nucleotide sequence ID" value="NC_019688.1"/>
</dbReference>
<keyword evidence="2" id="KW-0614">Plasmid</keyword>
<dbReference type="EMBL" id="JF837812">
    <property type="protein sequence ID" value="AEJ34188.1"/>
    <property type="molecule type" value="Genomic_DNA"/>
</dbReference>
<dbReference type="AlphaFoldDB" id="F8UNI0"/>